<keyword evidence="2" id="KW-0378">Hydrolase</keyword>
<evidence type="ECO:0000256" key="2">
    <source>
        <dbReference type="ARBA" id="ARBA00022801"/>
    </source>
</evidence>
<dbReference type="PROSITE" id="PS51257">
    <property type="entry name" value="PROKAR_LIPOPROTEIN"/>
    <property type="match status" value="1"/>
</dbReference>
<dbReference type="RefSeq" id="WP_285723982.1">
    <property type="nucleotide sequence ID" value="NZ_BSDD01000002.1"/>
</dbReference>
<dbReference type="EMBL" id="BSDD01000002">
    <property type="protein sequence ID" value="GLH69854.1"/>
    <property type="molecule type" value="Genomic_DNA"/>
</dbReference>
<proteinExistence type="predicted"/>
<sequence>MTCWRRTLASLAGGLLVAASLLGLGACGGGEVPPPPAAQAQVQAAPKDRIPPAARETLAYIRQHGYAAPGYVGGRVFGNYEGVLPRYDARRKRILYREWDVHPMAEHRNRGAERLVTGSDGRAWYTDDHYRTFLEVK</sequence>
<name>A0ABQ5Q684_9BACT</name>
<dbReference type="Proteomes" id="UP001165089">
    <property type="component" value="Unassembled WGS sequence"/>
</dbReference>
<dbReference type="Pfam" id="PF00545">
    <property type="entry name" value="Ribonuclease"/>
    <property type="match status" value="1"/>
</dbReference>
<dbReference type="InterPro" id="IPR000026">
    <property type="entry name" value="N1-like"/>
</dbReference>
<gene>
    <name evidence="3" type="ORF">GETHPA_13870</name>
</gene>
<accession>A0ABQ5Q684</accession>
<dbReference type="InterPro" id="IPR016191">
    <property type="entry name" value="Ribonuclease/ribotoxin"/>
</dbReference>
<evidence type="ECO:0000313" key="3">
    <source>
        <dbReference type="EMBL" id="GLH69854.1"/>
    </source>
</evidence>
<reference evidence="3 4" key="1">
    <citation type="journal article" date="2023" name="Antonie Van Leeuwenhoek">
        <title>Mesoterricola silvestris gen. nov., sp. nov., Mesoterricola sediminis sp. nov., Geothrix oryzae sp. nov., Geothrix edaphica sp. nov., Geothrix rubra sp. nov., and Geothrix limicola sp. nov., six novel members of Acidobacteriota isolated from soils.</title>
        <authorList>
            <person name="Itoh H."/>
            <person name="Sugisawa Y."/>
            <person name="Mise K."/>
            <person name="Xu Z."/>
            <person name="Kuniyasu M."/>
            <person name="Ushijima N."/>
            <person name="Kawano K."/>
            <person name="Kobayashi E."/>
            <person name="Shiratori Y."/>
            <person name="Masuda Y."/>
            <person name="Senoo K."/>
        </authorList>
    </citation>
    <scope>NUCLEOTIDE SEQUENCE [LARGE SCALE GENOMIC DNA]</scope>
    <source>
        <strain evidence="3 4">Red803</strain>
    </source>
</reference>
<keyword evidence="1" id="KW-0540">Nuclease</keyword>
<keyword evidence="4" id="KW-1185">Reference proteome</keyword>
<evidence type="ECO:0000256" key="1">
    <source>
        <dbReference type="ARBA" id="ARBA00022722"/>
    </source>
</evidence>
<dbReference type="SUPFAM" id="SSF53933">
    <property type="entry name" value="Microbial ribonucleases"/>
    <property type="match status" value="1"/>
</dbReference>
<protein>
    <submittedName>
        <fullName evidence="3">Uncharacterized protein</fullName>
    </submittedName>
</protein>
<comment type="caution">
    <text evidence="3">The sequence shown here is derived from an EMBL/GenBank/DDBJ whole genome shotgun (WGS) entry which is preliminary data.</text>
</comment>
<evidence type="ECO:0000313" key="4">
    <source>
        <dbReference type="Proteomes" id="UP001165089"/>
    </source>
</evidence>
<organism evidence="3 4">
    <name type="scientific">Geothrix rubra</name>
    <dbReference type="NCBI Taxonomy" id="2927977"/>
    <lineage>
        <taxon>Bacteria</taxon>
        <taxon>Pseudomonadati</taxon>
        <taxon>Acidobacteriota</taxon>
        <taxon>Holophagae</taxon>
        <taxon>Holophagales</taxon>
        <taxon>Holophagaceae</taxon>
        <taxon>Geothrix</taxon>
    </lineage>
</organism>
<dbReference type="Gene3D" id="3.10.450.30">
    <property type="entry name" value="Microbial ribonucleases"/>
    <property type="match status" value="1"/>
</dbReference>